<feature type="transmembrane region" description="Helical" evidence="1">
    <location>
        <begin position="222"/>
        <end position="250"/>
    </location>
</feature>
<dbReference type="GeneID" id="96008863"/>
<dbReference type="Proteomes" id="UP000803884">
    <property type="component" value="Unassembled WGS sequence"/>
</dbReference>
<keyword evidence="3" id="KW-1185">Reference proteome</keyword>
<dbReference type="EMBL" id="JAAQHG020000030">
    <property type="protein sequence ID" value="KAL1584005.1"/>
    <property type="molecule type" value="Genomic_DNA"/>
</dbReference>
<feature type="transmembrane region" description="Helical" evidence="1">
    <location>
        <begin position="154"/>
        <end position="174"/>
    </location>
</feature>
<gene>
    <name evidence="2" type="ORF">WHR41_07420</name>
</gene>
<keyword evidence="1" id="KW-1133">Transmembrane helix</keyword>
<evidence type="ECO:0000313" key="3">
    <source>
        <dbReference type="Proteomes" id="UP000803884"/>
    </source>
</evidence>
<keyword evidence="1" id="KW-0812">Transmembrane</keyword>
<name>A0AB34KL19_9PEZI</name>
<keyword evidence="1" id="KW-0472">Membrane</keyword>
<feature type="transmembrane region" description="Helical" evidence="1">
    <location>
        <begin position="55"/>
        <end position="77"/>
    </location>
</feature>
<dbReference type="RefSeq" id="XP_069227111.1">
    <property type="nucleotide sequence ID" value="XM_069376025.1"/>
</dbReference>
<organism evidence="2 3">
    <name type="scientific">Cladosporium halotolerans</name>
    <dbReference type="NCBI Taxonomy" id="1052096"/>
    <lineage>
        <taxon>Eukaryota</taxon>
        <taxon>Fungi</taxon>
        <taxon>Dikarya</taxon>
        <taxon>Ascomycota</taxon>
        <taxon>Pezizomycotina</taxon>
        <taxon>Dothideomycetes</taxon>
        <taxon>Dothideomycetidae</taxon>
        <taxon>Cladosporiales</taxon>
        <taxon>Cladosporiaceae</taxon>
        <taxon>Cladosporium</taxon>
    </lineage>
</organism>
<sequence>MGGFAIRSNTKRRAGDIHHLTAESLLQLMRLQGRYIKGDSLPNQEDVQDRSKSDFFAKSLTVLQISWFIVNCIARLANGLPTTQLEMSVFGMATCSLFTYAILFEKPYSVKSATILLCLDGPMPDDMREMLQSEMDERERSGVVRNLRTSGGGFMSTVTMVGFAVTIGAFHVAAWNFHYPTDADMWVWRISSVVSCTLLLVVVPVLEAILEKVPGYFDSDGNALLISCFGLYIGTRAILAVEMIRLLFFIPPEGFLVTWVDSVPHL</sequence>
<feature type="transmembrane region" description="Helical" evidence="1">
    <location>
        <begin position="83"/>
        <end position="103"/>
    </location>
</feature>
<evidence type="ECO:0000313" key="2">
    <source>
        <dbReference type="EMBL" id="KAL1584005.1"/>
    </source>
</evidence>
<evidence type="ECO:0000256" key="1">
    <source>
        <dbReference type="SAM" id="Phobius"/>
    </source>
</evidence>
<dbReference type="PANTHER" id="PTHR35043">
    <property type="entry name" value="TRANSCRIPTION FACTOR DOMAIN-CONTAINING PROTEIN"/>
    <property type="match status" value="1"/>
</dbReference>
<dbReference type="PANTHER" id="PTHR35043:SF7">
    <property type="entry name" value="TRANSCRIPTION FACTOR DOMAIN-CONTAINING PROTEIN"/>
    <property type="match status" value="1"/>
</dbReference>
<comment type="caution">
    <text evidence="2">The sequence shown here is derived from an EMBL/GenBank/DDBJ whole genome shotgun (WGS) entry which is preliminary data.</text>
</comment>
<protein>
    <submittedName>
        <fullName evidence="2">Uncharacterized protein</fullName>
    </submittedName>
</protein>
<accession>A0AB34KL19</accession>
<dbReference type="AlphaFoldDB" id="A0AB34KL19"/>
<feature type="transmembrane region" description="Helical" evidence="1">
    <location>
        <begin position="186"/>
        <end position="210"/>
    </location>
</feature>
<proteinExistence type="predicted"/>
<reference evidence="2 3" key="1">
    <citation type="journal article" date="2020" name="Microbiol. Resour. Announc.">
        <title>Draft Genome Sequence of a Cladosporium Species Isolated from the Mesophotic Ascidian Didemnum maculosum.</title>
        <authorList>
            <person name="Gioti A."/>
            <person name="Siaperas R."/>
            <person name="Nikolaivits E."/>
            <person name="Le Goff G."/>
            <person name="Ouazzani J."/>
            <person name="Kotoulas G."/>
            <person name="Topakas E."/>
        </authorList>
    </citation>
    <scope>NUCLEOTIDE SEQUENCE [LARGE SCALE GENOMIC DNA]</scope>
    <source>
        <strain evidence="2 3">TM138-S3</strain>
    </source>
</reference>